<protein>
    <submittedName>
        <fullName evidence="1">DNA modification methylase</fullName>
    </submittedName>
</protein>
<accession>A0A5C1A680</accession>
<keyword evidence="2" id="KW-1185">Reference proteome</keyword>
<evidence type="ECO:0000313" key="2">
    <source>
        <dbReference type="Proteomes" id="UP000324974"/>
    </source>
</evidence>
<dbReference type="RefSeq" id="WP_149109538.1">
    <property type="nucleotide sequence ID" value="NZ_CP042425.1"/>
</dbReference>
<reference evidence="2" key="1">
    <citation type="submission" date="2019-08" db="EMBL/GenBank/DDBJ databases">
        <title>Limnoglobus roseus gen. nov., sp. nov., a novel freshwater planctomycete with a giant genome from the family Gemmataceae.</title>
        <authorList>
            <person name="Kulichevskaya I.S."/>
            <person name="Naumoff D.G."/>
            <person name="Miroshnikov K."/>
            <person name="Ivanova A."/>
            <person name="Philippov D.A."/>
            <person name="Hakobyan A."/>
            <person name="Rijpstra I.C."/>
            <person name="Sinninghe Damste J.S."/>
            <person name="Liesack W."/>
            <person name="Dedysh S.N."/>
        </authorList>
    </citation>
    <scope>NUCLEOTIDE SEQUENCE [LARGE SCALE GENOMIC DNA]</scope>
    <source>
        <strain evidence="2">PX52</strain>
    </source>
</reference>
<proteinExistence type="predicted"/>
<dbReference type="OrthoDB" id="9800801at2"/>
<dbReference type="GO" id="GO:0032259">
    <property type="term" value="P:methylation"/>
    <property type="evidence" value="ECO:0007669"/>
    <property type="project" value="UniProtKB-KW"/>
</dbReference>
<keyword evidence="1" id="KW-0489">Methyltransferase</keyword>
<dbReference type="GO" id="GO:0008168">
    <property type="term" value="F:methyltransferase activity"/>
    <property type="evidence" value="ECO:0007669"/>
    <property type="project" value="UniProtKB-KW"/>
</dbReference>
<dbReference type="EMBL" id="CP042425">
    <property type="protein sequence ID" value="QEL14661.1"/>
    <property type="molecule type" value="Genomic_DNA"/>
</dbReference>
<dbReference type="InterPro" id="IPR029063">
    <property type="entry name" value="SAM-dependent_MTases_sf"/>
</dbReference>
<dbReference type="Proteomes" id="UP000324974">
    <property type="component" value="Chromosome"/>
</dbReference>
<dbReference type="Gene3D" id="3.40.50.150">
    <property type="entry name" value="Vaccinia Virus protein VP39"/>
    <property type="match status" value="1"/>
</dbReference>
<evidence type="ECO:0000313" key="1">
    <source>
        <dbReference type="EMBL" id="QEL14661.1"/>
    </source>
</evidence>
<gene>
    <name evidence="1" type="ORF">PX52LOC_01554</name>
</gene>
<dbReference type="AlphaFoldDB" id="A0A5C1A680"/>
<keyword evidence="1" id="KW-0808">Transferase</keyword>
<dbReference type="KEGG" id="lrs:PX52LOC_01554"/>
<organism evidence="1 2">
    <name type="scientific">Limnoglobus roseus</name>
    <dbReference type="NCBI Taxonomy" id="2598579"/>
    <lineage>
        <taxon>Bacteria</taxon>
        <taxon>Pseudomonadati</taxon>
        <taxon>Planctomycetota</taxon>
        <taxon>Planctomycetia</taxon>
        <taxon>Gemmatales</taxon>
        <taxon>Gemmataceae</taxon>
        <taxon>Limnoglobus</taxon>
    </lineage>
</organism>
<sequence>MKQSSFSDVGEPTFTNRKTKAVTFQGKLSLPIHRWYRLTPSFAPRLAEDIADHFKLAEKDLVLDPFSGVGTVPLCMKYRGIPACSVEINPYLHFVGTVKTRTYDNISGLDRYFSDFMVDYRAALKDVPYQKRPL</sequence>
<name>A0A5C1A680_9BACT</name>
<dbReference type="SUPFAM" id="SSF53335">
    <property type="entry name" value="S-adenosyl-L-methionine-dependent methyltransferases"/>
    <property type="match status" value="1"/>
</dbReference>